<comment type="caution">
    <text evidence="2">The sequence shown here is derived from an EMBL/GenBank/DDBJ whole genome shotgun (WGS) entry which is preliminary data.</text>
</comment>
<evidence type="ECO:0000313" key="3">
    <source>
        <dbReference type="Proteomes" id="UP000298180"/>
    </source>
</evidence>
<dbReference type="EMBL" id="SMLM01000004">
    <property type="protein sequence ID" value="TFY99213.1"/>
    <property type="molecule type" value="Genomic_DNA"/>
</dbReference>
<keyword evidence="3" id="KW-1185">Reference proteome</keyword>
<gene>
    <name evidence="2" type="ORF">EZ313_21830</name>
</gene>
<organism evidence="2 3">
    <name type="scientific">Ramlibacter henchirensis</name>
    <dbReference type="NCBI Taxonomy" id="204072"/>
    <lineage>
        <taxon>Bacteria</taxon>
        <taxon>Pseudomonadati</taxon>
        <taxon>Pseudomonadota</taxon>
        <taxon>Betaproteobacteria</taxon>
        <taxon>Burkholderiales</taxon>
        <taxon>Comamonadaceae</taxon>
        <taxon>Ramlibacter</taxon>
    </lineage>
</organism>
<protein>
    <submittedName>
        <fullName evidence="2">Uncharacterized protein</fullName>
    </submittedName>
</protein>
<sequence length="67" mass="7649">MDHVEQLQRWGAAHGAAREAERAAAQENGPTRQQLQQDARLLRERADRLHAEVYRQLGRSRGRPAAH</sequence>
<accession>A0A4Z0BLB4</accession>
<dbReference type="RefSeq" id="WP_135265439.1">
    <property type="nucleotide sequence ID" value="NZ_SMLM01000004.1"/>
</dbReference>
<dbReference type="AlphaFoldDB" id="A0A4Z0BLB4"/>
<evidence type="ECO:0000313" key="2">
    <source>
        <dbReference type="EMBL" id="TFY99213.1"/>
    </source>
</evidence>
<evidence type="ECO:0000256" key="1">
    <source>
        <dbReference type="SAM" id="MobiDB-lite"/>
    </source>
</evidence>
<name>A0A4Z0BLB4_9BURK</name>
<reference evidence="2 3" key="1">
    <citation type="submission" date="2019-03" db="EMBL/GenBank/DDBJ databases">
        <title>Ramlibacter henchirensis DSM 14656, whole genome shotgun sequence.</title>
        <authorList>
            <person name="Zhang X."/>
            <person name="Feng G."/>
            <person name="Zhu H."/>
        </authorList>
    </citation>
    <scope>NUCLEOTIDE SEQUENCE [LARGE SCALE GENOMIC DNA]</scope>
    <source>
        <strain evidence="2 3">DSM 14656</strain>
    </source>
</reference>
<feature type="region of interest" description="Disordered" evidence="1">
    <location>
        <begin position="1"/>
        <end position="37"/>
    </location>
</feature>
<dbReference type="Proteomes" id="UP000298180">
    <property type="component" value="Unassembled WGS sequence"/>
</dbReference>
<proteinExistence type="predicted"/>